<evidence type="ECO:0000313" key="3">
    <source>
        <dbReference type="Proteomes" id="UP001451303"/>
    </source>
</evidence>
<dbReference type="EMBL" id="JAVLET010000012">
    <property type="protein sequence ID" value="KAL0466717.1"/>
    <property type="molecule type" value="Genomic_DNA"/>
</dbReference>
<dbReference type="Proteomes" id="UP001451303">
    <property type="component" value="Unassembled WGS sequence"/>
</dbReference>
<keyword evidence="3" id="KW-1185">Reference proteome</keyword>
<name>A0ABR3D1Y4_NEUIN</name>
<comment type="caution">
    <text evidence="2">The sequence shown here is derived from an EMBL/GenBank/DDBJ whole genome shotgun (WGS) entry which is preliminary data.</text>
</comment>
<evidence type="ECO:0000313" key="2">
    <source>
        <dbReference type="EMBL" id="KAL0466717.1"/>
    </source>
</evidence>
<feature type="region of interest" description="Disordered" evidence="1">
    <location>
        <begin position="1"/>
        <end position="26"/>
    </location>
</feature>
<feature type="compositionally biased region" description="Low complexity" evidence="1">
    <location>
        <begin position="1"/>
        <end position="20"/>
    </location>
</feature>
<protein>
    <submittedName>
        <fullName evidence="2">Uncharacterized protein</fullName>
    </submittedName>
</protein>
<organism evidence="2 3">
    <name type="scientific">Neurospora intermedia</name>
    <dbReference type="NCBI Taxonomy" id="5142"/>
    <lineage>
        <taxon>Eukaryota</taxon>
        <taxon>Fungi</taxon>
        <taxon>Dikarya</taxon>
        <taxon>Ascomycota</taxon>
        <taxon>Pezizomycotina</taxon>
        <taxon>Sordariomycetes</taxon>
        <taxon>Sordariomycetidae</taxon>
        <taxon>Sordariales</taxon>
        <taxon>Sordariaceae</taxon>
        <taxon>Neurospora</taxon>
    </lineage>
</organism>
<evidence type="ECO:0000256" key="1">
    <source>
        <dbReference type="SAM" id="MobiDB-lite"/>
    </source>
</evidence>
<accession>A0ABR3D1Y4</accession>
<sequence length="183" mass="20064">MSSPGAGSFSTLSSYASSASDHQGQQHAIGHPLLATAQPTTTRTTTTLPPVSPSSSANATNFLTNNNSSTPSNNNNSNNNNNNNNNNNTPNFLGPRTAMINFNLLPELETGLDINRLNYLCKQEQQSIITTTSTDKQPEEEEEPEELGWKDAYEVMIKVALQGLAAWARRWRRVRGDREQAMV</sequence>
<reference evidence="2 3" key="1">
    <citation type="submission" date="2023-09" db="EMBL/GenBank/DDBJ databases">
        <title>Multi-omics analysis of a traditional fermented food reveals byproduct-associated fungal strains for waste-to-food upcycling.</title>
        <authorList>
            <consortium name="Lawrence Berkeley National Laboratory"/>
            <person name="Rekdal V.M."/>
            <person name="Villalobos-Escobedo J.M."/>
            <person name="Rodriguez-Valeron N."/>
            <person name="Garcia M.O."/>
            <person name="Vasquez D.P."/>
            <person name="Damayanti I."/>
            <person name="Sorensen P.M."/>
            <person name="Baidoo E.E."/>
            <person name="De Carvalho A.C."/>
            <person name="Riley R."/>
            <person name="Lipzen A."/>
            <person name="He G."/>
            <person name="Yan M."/>
            <person name="Haridas S."/>
            <person name="Daum C."/>
            <person name="Yoshinaga Y."/>
            <person name="Ng V."/>
            <person name="Grigoriev I.V."/>
            <person name="Munk R."/>
            <person name="Nuraida L."/>
            <person name="Wijaya C.H."/>
            <person name="Morales P.-C."/>
            <person name="Keasling J.D."/>
        </authorList>
    </citation>
    <scope>NUCLEOTIDE SEQUENCE [LARGE SCALE GENOMIC DNA]</scope>
    <source>
        <strain evidence="2 3">FGSC 2613</strain>
    </source>
</reference>
<proteinExistence type="predicted"/>
<gene>
    <name evidence="2" type="ORF">QR685DRAFT_506000</name>
</gene>
<feature type="region of interest" description="Disordered" evidence="1">
    <location>
        <begin position="41"/>
        <end position="93"/>
    </location>
</feature>